<evidence type="ECO:0000256" key="6">
    <source>
        <dbReference type="ARBA" id="ARBA00023033"/>
    </source>
</evidence>
<dbReference type="GO" id="GO:0004499">
    <property type="term" value="F:N,N-dimethylaniline monooxygenase activity"/>
    <property type="evidence" value="ECO:0007669"/>
    <property type="project" value="InterPro"/>
</dbReference>
<evidence type="ECO:0000256" key="5">
    <source>
        <dbReference type="ARBA" id="ARBA00023002"/>
    </source>
</evidence>
<proteinExistence type="predicted"/>
<organism evidence="7 8">
    <name type="scientific">Oidiodendron maius (strain Zn)</name>
    <dbReference type="NCBI Taxonomy" id="913774"/>
    <lineage>
        <taxon>Eukaryota</taxon>
        <taxon>Fungi</taxon>
        <taxon>Dikarya</taxon>
        <taxon>Ascomycota</taxon>
        <taxon>Pezizomycotina</taxon>
        <taxon>Leotiomycetes</taxon>
        <taxon>Leotiomycetes incertae sedis</taxon>
        <taxon>Myxotrichaceae</taxon>
        <taxon>Oidiodendron</taxon>
    </lineage>
</organism>
<dbReference type="PANTHER" id="PTHR43872">
    <property type="entry name" value="MONOOXYGENASE, PUTATIVE (AFU_ORTHOLOGUE AFUA_8G02570)-RELATED"/>
    <property type="match status" value="1"/>
</dbReference>
<dbReference type="Proteomes" id="UP000054321">
    <property type="component" value="Unassembled WGS sequence"/>
</dbReference>
<keyword evidence="3" id="KW-0274">FAD</keyword>
<dbReference type="AlphaFoldDB" id="A0A0C3DFK3"/>
<keyword evidence="5" id="KW-0560">Oxidoreductase</keyword>
<evidence type="ECO:0000313" key="7">
    <source>
        <dbReference type="EMBL" id="KIN00743.1"/>
    </source>
</evidence>
<evidence type="ECO:0000256" key="3">
    <source>
        <dbReference type="ARBA" id="ARBA00022827"/>
    </source>
</evidence>
<evidence type="ECO:0000313" key="8">
    <source>
        <dbReference type="Proteomes" id="UP000054321"/>
    </source>
</evidence>
<dbReference type="GO" id="GO:0050661">
    <property type="term" value="F:NADP binding"/>
    <property type="evidence" value="ECO:0007669"/>
    <property type="project" value="InterPro"/>
</dbReference>
<dbReference type="FunFam" id="3.50.50.60:FF:000228">
    <property type="entry name" value="FAD-containing monooxygenase EthA"/>
    <property type="match status" value="1"/>
</dbReference>
<keyword evidence="6" id="KW-0503">Monooxygenase</keyword>
<keyword evidence="2" id="KW-0285">Flavoprotein</keyword>
<dbReference type="OrthoDB" id="66881at2759"/>
<reference evidence="8" key="2">
    <citation type="submission" date="2015-01" db="EMBL/GenBank/DDBJ databases">
        <title>Evolutionary Origins and Diversification of the Mycorrhizal Mutualists.</title>
        <authorList>
            <consortium name="DOE Joint Genome Institute"/>
            <consortium name="Mycorrhizal Genomics Consortium"/>
            <person name="Kohler A."/>
            <person name="Kuo A."/>
            <person name="Nagy L.G."/>
            <person name="Floudas D."/>
            <person name="Copeland A."/>
            <person name="Barry K.W."/>
            <person name="Cichocki N."/>
            <person name="Veneault-Fourrey C."/>
            <person name="LaButti K."/>
            <person name="Lindquist E.A."/>
            <person name="Lipzen A."/>
            <person name="Lundell T."/>
            <person name="Morin E."/>
            <person name="Murat C."/>
            <person name="Riley R."/>
            <person name="Ohm R."/>
            <person name="Sun H."/>
            <person name="Tunlid A."/>
            <person name="Henrissat B."/>
            <person name="Grigoriev I.V."/>
            <person name="Hibbett D.S."/>
            <person name="Martin F."/>
        </authorList>
    </citation>
    <scope>NUCLEOTIDE SEQUENCE [LARGE SCALE GENOMIC DNA]</scope>
    <source>
        <strain evidence="8">Zn</strain>
    </source>
</reference>
<dbReference type="STRING" id="913774.A0A0C3DFK3"/>
<name>A0A0C3DFK3_OIDMZ</name>
<dbReference type="Gene3D" id="3.50.50.60">
    <property type="entry name" value="FAD/NAD(P)-binding domain"/>
    <property type="match status" value="2"/>
</dbReference>
<dbReference type="EMBL" id="KN832877">
    <property type="protein sequence ID" value="KIN00743.1"/>
    <property type="molecule type" value="Genomic_DNA"/>
</dbReference>
<keyword evidence="8" id="KW-1185">Reference proteome</keyword>
<sequence length="492" mass="55688">MADKTLDVIIIGAGISGINTAYRLQEGLPDCSYAILDARSEMGGTWSLFKYPGIRSDADLHTFGFAWEPWKEDRAYADGPSILRYLKKAAAKHGIDKHIRYQQKVLRADWSSGVQNWKVEVLVNQTEKMNIYCRFIVLGTGYYDYTQGLNTKIPGIESFKGTVVHPQFWPKNFDYSNQKVVIIGSGATAATLVPAMSEKVSQVTMLQRSPSYFITIPLSSSLAGFIRRWLPENLALRLIRIRYLLLAYFLVYFCQIFPNKSKEILRKQTESQLPKNIPHDPHFVPSYLPWQQRMCIIPGGDFFAALRTGKANIITDHIETVKEKSIRLKSGQELDADIIITATGLKMLFAGGTKFFVDGEEHHPADKHVWHGALLQDFPNLAFIFGYTNAPWTLGADAASQLFVRLLKGLRKRGMASMVPRIKDSRSVKEVPWLDLNSSYIKAAVEHRVLPKGGDIGPWKPRGNFLQDYMHARWGDITTGLQFYPIRPAQKE</sequence>
<reference evidence="7 8" key="1">
    <citation type="submission" date="2014-04" db="EMBL/GenBank/DDBJ databases">
        <authorList>
            <consortium name="DOE Joint Genome Institute"/>
            <person name="Kuo A."/>
            <person name="Martino E."/>
            <person name="Perotto S."/>
            <person name="Kohler A."/>
            <person name="Nagy L.G."/>
            <person name="Floudas D."/>
            <person name="Copeland A."/>
            <person name="Barry K.W."/>
            <person name="Cichocki N."/>
            <person name="Veneault-Fourrey C."/>
            <person name="LaButti K."/>
            <person name="Lindquist E.A."/>
            <person name="Lipzen A."/>
            <person name="Lundell T."/>
            <person name="Morin E."/>
            <person name="Murat C."/>
            <person name="Sun H."/>
            <person name="Tunlid A."/>
            <person name="Henrissat B."/>
            <person name="Grigoriev I.V."/>
            <person name="Hibbett D.S."/>
            <person name="Martin F."/>
            <person name="Nordberg H.P."/>
            <person name="Cantor M.N."/>
            <person name="Hua S.X."/>
        </authorList>
    </citation>
    <scope>NUCLEOTIDE SEQUENCE [LARGE SCALE GENOMIC DNA]</scope>
    <source>
        <strain evidence="7 8">Zn</strain>
    </source>
</reference>
<accession>A0A0C3DFK3</accession>
<dbReference type="InParanoid" id="A0A0C3DFK3"/>
<dbReference type="SUPFAM" id="SSF51905">
    <property type="entry name" value="FAD/NAD(P)-binding domain"/>
    <property type="match status" value="2"/>
</dbReference>
<keyword evidence="4" id="KW-0521">NADP</keyword>
<dbReference type="InterPro" id="IPR051820">
    <property type="entry name" value="FAD-binding_MO"/>
</dbReference>
<evidence type="ECO:0000256" key="2">
    <source>
        <dbReference type="ARBA" id="ARBA00022630"/>
    </source>
</evidence>
<evidence type="ECO:0008006" key="9">
    <source>
        <dbReference type="Google" id="ProtNLM"/>
    </source>
</evidence>
<evidence type="ECO:0000256" key="4">
    <source>
        <dbReference type="ARBA" id="ARBA00022857"/>
    </source>
</evidence>
<dbReference type="PANTHER" id="PTHR43872:SF1">
    <property type="entry name" value="MONOOXYGENASE, PUTATIVE (AFU_ORTHOLOGUE AFUA_8G02570)-RELATED"/>
    <property type="match status" value="1"/>
</dbReference>
<dbReference type="HOGENOM" id="CLU_032067_2_0_1"/>
<gene>
    <name evidence="7" type="ORF">OIDMADRAFT_29817</name>
</gene>
<protein>
    <recommendedName>
        <fullName evidence="9">FAD/NAD(P)-binding domain-containing protein</fullName>
    </recommendedName>
</protein>
<comment type="cofactor">
    <cofactor evidence="1">
        <name>FAD</name>
        <dbReference type="ChEBI" id="CHEBI:57692"/>
    </cofactor>
</comment>
<dbReference type="Pfam" id="PF00743">
    <property type="entry name" value="FMO-like"/>
    <property type="match status" value="1"/>
</dbReference>
<dbReference type="InterPro" id="IPR036188">
    <property type="entry name" value="FAD/NAD-bd_sf"/>
</dbReference>
<dbReference type="GO" id="GO:0050660">
    <property type="term" value="F:flavin adenine dinucleotide binding"/>
    <property type="evidence" value="ECO:0007669"/>
    <property type="project" value="InterPro"/>
</dbReference>
<dbReference type="InterPro" id="IPR020946">
    <property type="entry name" value="Flavin_mOase-like"/>
</dbReference>
<evidence type="ECO:0000256" key="1">
    <source>
        <dbReference type="ARBA" id="ARBA00001974"/>
    </source>
</evidence>